<sequence length="76" mass="8842">MELLKRCKKGSSGNVDAVENVLICAFRPEGWILIFECLIFNLLIRASFVNSRFFCFFLLRCRISFSQTEQINVVFV</sequence>
<gene>
    <name evidence="1" type="ORF">L596_028709</name>
</gene>
<proteinExistence type="predicted"/>
<name>A0A4U5LZ57_STECR</name>
<evidence type="ECO:0000313" key="1">
    <source>
        <dbReference type="EMBL" id="TKR61618.1"/>
    </source>
</evidence>
<dbReference type="AlphaFoldDB" id="A0A4U5LZ57"/>
<organism evidence="1 2">
    <name type="scientific">Steinernema carpocapsae</name>
    <name type="common">Entomopathogenic nematode</name>
    <dbReference type="NCBI Taxonomy" id="34508"/>
    <lineage>
        <taxon>Eukaryota</taxon>
        <taxon>Metazoa</taxon>
        <taxon>Ecdysozoa</taxon>
        <taxon>Nematoda</taxon>
        <taxon>Chromadorea</taxon>
        <taxon>Rhabditida</taxon>
        <taxon>Tylenchina</taxon>
        <taxon>Panagrolaimomorpha</taxon>
        <taxon>Strongyloidoidea</taxon>
        <taxon>Steinernematidae</taxon>
        <taxon>Steinernema</taxon>
    </lineage>
</organism>
<reference evidence="1 2" key="1">
    <citation type="journal article" date="2015" name="Genome Biol.">
        <title>Comparative genomics of Steinernema reveals deeply conserved gene regulatory networks.</title>
        <authorList>
            <person name="Dillman A.R."/>
            <person name="Macchietto M."/>
            <person name="Porter C.F."/>
            <person name="Rogers A."/>
            <person name="Williams B."/>
            <person name="Antoshechkin I."/>
            <person name="Lee M.M."/>
            <person name="Goodwin Z."/>
            <person name="Lu X."/>
            <person name="Lewis E.E."/>
            <person name="Goodrich-Blair H."/>
            <person name="Stock S.P."/>
            <person name="Adams B.J."/>
            <person name="Sternberg P.W."/>
            <person name="Mortazavi A."/>
        </authorList>
    </citation>
    <scope>NUCLEOTIDE SEQUENCE [LARGE SCALE GENOMIC DNA]</scope>
    <source>
        <strain evidence="1 2">ALL</strain>
    </source>
</reference>
<keyword evidence="2" id="KW-1185">Reference proteome</keyword>
<protein>
    <submittedName>
        <fullName evidence="1">Uncharacterized protein</fullName>
    </submittedName>
</protein>
<evidence type="ECO:0000313" key="2">
    <source>
        <dbReference type="Proteomes" id="UP000298663"/>
    </source>
</evidence>
<dbReference type="EMBL" id="AZBU02000011">
    <property type="protein sequence ID" value="TKR61618.1"/>
    <property type="molecule type" value="Genomic_DNA"/>
</dbReference>
<reference evidence="1 2" key="2">
    <citation type="journal article" date="2019" name="G3 (Bethesda)">
        <title>Hybrid Assembly of the Genome of the Entomopathogenic Nematode Steinernema carpocapsae Identifies the X-Chromosome.</title>
        <authorList>
            <person name="Serra L."/>
            <person name="Macchietto M."/>
            <person name="Macias-Munoz A."/>
            <person name="McGill C.J."/>
            <person name="Rodriguez I.M."/>
            <person name="Rodriguez B."/>
            <person name="Murad R."/>
            <person name="Mortazavi A."/>
        </authorList>
    </citation>
    <scope>NUCLEOTIDE SEQUENCE [LARGE SCALE GENOMIC DNA]</scope>
    <source>
        <strain evidence="1 2">ALL</strain>
    </source>
</reference>
<dbReference type="Proteomes" id="UP000298663">
    <property type="component" value="Unassembled WGS sequence"/>
</dbReference>
<comment type="caution">
    <text evidence="1">The sequence shown here is derived from an EMBL/GenBank/DDBJ whole genome shotgun (WGS) entry which is preliminary data.</text>
</comment>
<accession>A0A4U5LZ57</accession>